<dbReference type="GO" id="GO:0071555">
    <property type="term" value="P:cell wall organization"/>
    <property type="evidence" value="ECO:0007669"/>
    <property type="project" value="UniProtKB-KW"/>
</dbReference>
<keyword evidence="7 22" id="KW-0963">Cytoplasm</keyword>
<comment type="cofactor">
    <cofactor evidence="1">
        <name>Mn(2+)</name>
        <dbReference type="ChEBI" id="CHEBI:29035"/>
    </cofactor>
</comment>
<dbReference type="GO" id="GO:0005524">
    <property type="term" value="F:ATP binding"/>
    <property type="evidence" value="ECO:0007669"/>
    <property type="project" value="UniProtKB-UniRule"/>
</dbReference>
<organism evidence="28 29">
    <name type="scientific">Candidatus Avichristensenella intestinipullorum</name>
    <dbReference type="NCBI Taxonomy" id="2840693"/>
    <lineage>
        <taxon>Bacteria</taxon>
        <taxon>Bacillati</taxon>
        <taxon>Bacillota</taxon>
        <taxon>Clostridia</taxon>
        <taxon>Candidatus Avichristensenella</taxon>
    </lineage>
</organism>
<evidence type="ECO:0000256" key="8">
    <source>
        <dbReference type="ARBA" id="ARBA00022598"/>
    </source>
</evidence>
<keyword evidence="16 22" id="KW-0961">Cell wall biogenesis/degradation</keyword>
<reference evidence="28" key="1">
    <citation type="submission" date="2020-10" db="EMBL/GenBank/DDBJ databases">
        <authorList>
            <person name="Gilroy R."/>
        </authorList>
    </citation>
    <scope>NUCLEOTIDE SEQUENCE</scope>
    <source>
        <strain evidence="28">ChiHile30-977</strain>
    </source>
</reference>
<evidence type="ECO:0000256" key="14">
    <source>
        <dbReference type="ARBA" id="ARBA00022984"/>
    </source>
</evidence>
<dbReference type="EMBL" id="DVFI01000031">
    <property type="protein sequence ID" value="HIQ62388.1"/>
    <property type="molecule type" value="Genomic_DNA"/>
</dbReference>
<dbReference type="AlphaFoldDB" id="A0A9D1CII8"/>
<dbReference type="GO" id="GO:0008360">
    <property type="term" value="P:regulation of cell shape"/>
    <property type="evidence" value="ECO:0007669"/>
    <property type="project" value="UniProtKB-KW"/>
</dbReference>
<comment type="subcellular location">
    <subcellularLocation>
        <location evidence="3 22">Cytoplasm</location>
    </subcellularLocation>
</comment>
<keyword evidence="12 25" id="KW-0460">Magnesium</keyword>
<evidence type="ECO:0000256" key="10">
    <source>
        <dbReference type="ARBA" id="ARBA00022741"/>
    </source>
</evidence>
<dbReference type="InterPro" id="IPR011761">
    <property type="entry name" value="ATP-grasp"/>
</dbReference>
<accession>A0A9D1CII8</accession>
<dbReference type="PIRSF" id="PIRSF039102">
    <property type="entry name" value="Ddl/VanB"/>
    <property type="match status" value="1"/>
</dbReference>
<comment type="cofactor">
    <cofactor evidence="25">
        <name>Mg(2+)</name>
        <dbReference type="ChEBI" id="CHEBI:18420"/>
    </cofactor>
    <cofactor evidence="25">
        <name>Mn(2+)</name>
        <dbReference type="ChEBI" id="CHEBI:29035"/>
    </cofactor>
    <text evidence="25">Binds 2 magnesium or manganese ions per subunit.</text>
</comment>
<evidence type="ECO:0000256" key="15">
    <source>
        <dbReference type="ARBA" id="ARBA00023211"/>
    </source>
</evidence>
<feature type="binding site" evidence="24">
    <location>
        <begin position="210"/>
        <end position="211"/>
    </location>
    <ligand>
        <name>ATP</name>
        <dbReference type="ChEBI" id="CHEBI:30616"/>
    </ligand>
</feature>
<evidence type="ECO:0000256" key="3">
    <source>
        <dbReference type="ARBA" id="ARBA00004496"/>
    </source>
</evidence>
<comment type="caution">
    <text evidence="28">The sequence shown here is derived from an EMBL/GenBank/DDBJ whole genome shotgun (WGS) entry which is preliminary data.</text>
</comment>
<keyword evidence="9 25" id="KW-0479">Metal-binding</keyword>
<evidence type="ECO:0000256" key="1">
    <source>
        <dbReference type="ARBA" id="ARBA00001936"/>
    </source>
</evidence>
<evidence type="ECO:0000256" key="17">
    <source>
        <dbReference type="ARBA" id="ARBA00047614"/>
    </source>
</evidence>
<dbReference type="SUPFAM" id="SSF56059">
    <property type="entry name" value="Glutathione synthetase ATP-binding domain-like"/>
    <property type="match status" value="1"/>
</dbReference>
<evidence type="ECO:0000256" key="24">
    <source>
        <dbReference type="PIRSR" id="PIRSR039102-2"/>
    </source>
</evidence>
<protein>
    <recommendedName>
        <fullName evidence="19 22">D-alanine--D-alanine ligase</fullName>
        <ecNumber evidence="6 22">6.3.2.4</ecNumber>
    </recommendedName>
    <alternativeName>
        <fullName evidence="21 22">D-Ala-D-Ala ligase</fullName>
    </alternativeName>
    <alternativeName>
        <fullName evidence="20 22">D-alanylalanine synthetase</fullName>
    </alternativeName>
</protein>
<dbReference type="InterPro" id="IPR011095">
    <property type="entry name" value="Dala_Dala_lig_C"/>
</dbReference>
<feature type="binding site" evidence="24">
    <location>
        <begin position="348"/>
        <end position="349"/>
    </location>
    <ligand>
        <name>ATP</name>
        <dbReference type="ChEBI" id="CHEBI:30616"/>
    </ligand>
</feature>
<evidence type="ECO:0000256" key="2">
    <source>
        <dbReference type="ARBA" id="ARBA00003921"/>
    </source>
</evidence>
<evidence type="ECO:0000256" key="26">
    <source>
        <dbReference type="PROSITE-ProRule" id="PRU00409"/>
    </source>
</evidence>
<evidence type="ECO:0000256" key="16">
    <source>
        <dbReference type="ARBA" id="ARBA00023316"/>
    </source>
</evidence>
<keyword evidence="10 24" id="KW-0547">Nucleotide-binding</keyword>
<dbReference type="InterPro" id="IPR011127">
    <property type="entry name" value="Dala_Dala_lig_N"/>
</dbReference>
<evidence type="ECO:0000256" key="25">
    <source>
        <dbReference type="PIRSR" id="PIRSR039102-3"/>
    </source>
</evidence>
<sequence length="411" mass="44278">MEKPQQAQQKEKLRLAVLFGGRACEHDVSVVSALQCMDAIDPARYEVIPVYVARDGAWYTGAPLRSLESVRHFNPAAPGIVRVYPDVTAGSAALLYIRRKKGLLGGDNLAIAARMDVAMPVFHGMHGEDGAVQGLLELMNVPYTSSGLVGSAVGMDKLAMRSLFRGCGFPVLDAVGFTRGEWEREEAAVLARIESALAYPLFVKPANLGSSIGISRAEDQAALREAIAVALSYDRRVLVEPAVKAPREVNCAVLGFDAEVRASVCEMPVSWEAFLSFEEKYLRGGKGGKGAGGKAGGMETLGRKIPAPIGEEMTARIRSLAVDVFRALDCKGVVRIDFLLDGNTVYVNEINTIPGSLAFYLWEPTGMPYAKLIDELVALALRAQAEKNRSVFAFDSNLLNQCVLGAKGAKR</sequence>
<evidence type="ECO:0000259" key="27">
    <source>
        <dbReference type="PROSITE" id="PS50975"/>
    </source>
</evidence>
<evidence type="ECO:0000256" key="12">
    <source>
        <dbReference type="ARBA" id="ARBA00022842"/>
    </source>
</evidence>
<dbReference type="Pfam" id="PF01820">
    <property type="entry name" value="Dala_Dala_lig_N"/>
    <property type="match status" value="1"/>
</dbReference>
<keyword evidence="13 22" id="KW-0133">Cell shape</keyword>
<evidence type="ECO:0000313" key="29">
    <source>
        <dbReference type="Proteomes" id="UP000886819"/>
    </source>
</evidence>
<comment type="similarity">
    <text evidence="5 22">Belongs to the D-alanine--D-alanine ligase family.</text>
</comment>
<dbReference type="FunFam" id="3.30.1490.20:FF:000007">
    <property type="entry name" value="D-alanine--D-alanine ligase"/>
    <property type="match status" value="1"/>
</dbReference>
<keyword evidence="8 22" id="KW-0436">Ligase</keyword>
<feature type="binding site" evidence="24">
    <location>
        <begin position="202"/>
        <end position="204"/>
    </location>
    <ligand>
        <name>ATP</name>
        <dbReference type="ChEBI" id="CHEBI:30616"/>
    </ligand>
</feature>
<dbReference type="PROSITE" id="PS50975">
    <property type="entry name" value="ATP_GRASP"/>
    <property type="match status" value="1"/>
</dbReference>
<evidence type="ECO:0000256" key="19">
    <source>
        <dbReference type="ARBA" id="ARBA00068427"/>
    </source>
</evidence>
<feature type="binding site" evidence="24">
    <location>
        <begin position="240"/>
        <end position="248"/>
    </location>
    <ligand>
        <name>ATP</name>
        <dbReference type="ChEBI" id="CHEBI:30616"/>
    </ligand>
</feature>
<feature type="active site" evidence="23">
    <location>
        <position position="210"/>
    </location>
</feature>
<reference evidence="28" key="2">
    <citation type="journal article" date="2021" name="PeerJ">
        <title>Extensive microbial diversity within the chicken gut microbiome revealed by metagenomics and culture.</title>
        <authorList>
            <person name="Gilroy R."/>
            <person name="Ravi A."/>
            <person name="Getino M."/>
            <person name="Pursley I."/>
            <person name="Horton D.L."/>
            <person name="Alikhan N.F."/>
            <person name="Baker D."/>
            <person name="Gharbi K."/>
            <person name="Hall N."/>
            <person name="Watson M."/>
            <person name="Adriaenssens E.M."/>
            <person name="Foster-Nyarko E."/>
            <person name="Jarju S."/>
            <person name="Secka A."/>
            <person name="Antonio M."/>
            <person name="Oren A."/>
            <person name="Chaudhuri R.R."/>
            <person name="La Ragione R."/>
            <person name="Hildebrand F."/>
            <person name="Pallen M.J."/>
        </authorList>
    </citation>
    <scope>NUCLEOTIDE SEQUENCE</scope>
    <source>
        <strain evidence="28">ChiHile30-977</strain>
    </source>
</reference>
<evidence type="ECO:0000256" key="23">
    <source>
        <dbReference type="PIRSR" id="PIRSR039102-1"/>
    </source>
</evidence>
<feature type="active site" evidence="23">
    <location>
        <position position="25"/>
    </location>
</feature>
<dbReference type="GO" id="GO:0046872">
    <property type="term" value="F:metal ion binding"/>
    <property type="evidence" value="ECO:0007669"/>
    <property type="project" value="UniProtKB-KW"/>
</dbReference>
<dbReference type="HAMAP" id="MF_00047">
    <property type="entry name" value="Dala_Dala_lig"/>
    <property type="match status" value="1"/>
</dbReference>
<dbReference type="InterPro" id="IPR013815">
    <property type="entry name" value="ATP_grasp_subdomain_1"/>
</dbReference>
<dbReference type="PROSITE" id="PS00844">
    <property type="entry name" value="DALA_DALA_LIGASE_2"/>
    <property type="match status" value="1"/>
</dbReference>
<evidence type="ECO:0000256" key="6">
    <source>
        <dbReference type="ARBA" id="ARBA00012216"/>
    </source>
</evidence>
<dbReference type="GO" id="GO:0008716">
    <property type="term" value="F:D-alanine-D-alanine ligase activity"/>
    <property type="evidence" value="ECO:0007669"/>
    <property type="project" value="UniProtKB-UniRule"/>
</dbReference>
<keyword evidence="14 22" id="KW-0573">Peptidoglycan synthesis</keyword>
<evidence type="ECO:0000313" key="28">
    <source>
        <dbReference type="EMBL" id="HIQ62388.1"/>
    </source>
</evidence>
<dbReference type="InterPro" id="IPR016185">
    <property type="entry name" value="PreATP-grasp_dom_sf"/>
</dbReference>
<keyword evidence="11 26" id="KW-0067">ATP-binding</keyword>
<dbReference type="GO" id="GO:0005829">
    <property type="term" value="C:cytosol"/>
    <property type="evidence" value="ECO:0007669"/>
    <property type="project" value="TreeGrafter"/>
</dbReference>
<dbReference type="Proteomes" id="UP000886819">
    <property type="component" value="Unassembled WGS sequence"/>
</dbReference>
<keyword evidence="15 25" id="KW-0464">Manganese</keyword>
<evidence type="ECO:0000256" key="21">
    <source>
        <dbReference type="ARBA" id="ARBA00077154"/>
    </source>
</evidence>
<evidence type="ECO:0000256" key="5">
    <source>
        <dbReference type="ARBA" id="ARBA00010871"/>
    </source>
</evidence>
<name>A0A9D1CII8_9FIRM</name>
<dbReference type="SUPFAM" id="SSF52440">
    <property type="entry name" value="PreATP-grasp domain"/>
    <property type="match status" value="1"/>
</dbReference>
<dbReference type="Pfam" id="PF07478">
    <property type="entry name" value="Dala_Dala_lig_C"/>
    <property type="match status" value="1"/>
</dbReference>
<dbReference type="NCBIfam" id="TIGR01205">
    <property type="entry name" value="D_ala_D_alaTIGR"/>
    <property type="match status" value="1"/>
</dbReference>
<proteinExistence type="inferred from homology"/>
<dbReference type="Gene3D" id="3.40.50.20">
    <property type="match status" value="1"/>
</dbReference>
<feature type="binding site" evidence="24">
    <location>
        <position position="157"/>
    </location>
    <ligand>
        <name>ATP</name>
        <dbReference type="ChEBI" id="CHEBI:30616"/>
    </ligand>
</feature>
<comment type="function">
    <text evidence="2 22">Cell wall formation.</text>
</comment>
<dbReference type="GO" id="GO:0009252">
    <property type="term" value="P:peptidoglycan biosynthetic process"/>
    <property type="evidence" value="ECO:0007669"/>
    <property type="project" value="UniProtKB-UniRule"/>
</dbReference>
<comment type="pathway">
    <text evidence="4 22">Cell wall biogenesis; peptidoglycan biosynthesis.</text>
</comment>
<dbReference type="InterPro" id="IPR005905">
    <property type="entry name" value="D_ala_D_ala"/>
</dbReference>
<dbReference type="EC" id="6.3.2.4" evidence="6 22"/>
<dbReference type="PANTHER" id="PTHR23132:SF25">
    <property type="entry name" value="D-ALANINE--D-ALANINE LIGASE A"/>
    <property type="match status" value="1"/>
</dbReference>
<dbReference type="PANTHER" id="PTHR23132">
    <property type="entry name" value="D-ALANINE--D-ALANINE LIGASE"/>
    <property type="match status" value="1"/>
</dbReference>
<comment type="pathway">
    <text evidence="18">Glycan biosynthesis.</text>
</comment>
<dbReference type="NCBIfam" id="NF002528">
    <property type="entry name" value="PRK01966.1-4"/>
    <property type="match status" value="1"/>
</dbReference>
<dbReference type="Gene3D" id="3.30.1490.20">
    <property type="entry name" value="ATP-grasp fold, A domain"/>
    <property type="match status" value="1"/>
</dbReference>
<evidence type="ECO:0000256" key="4">
    <source>
        <dbReference type="ARBA" id="ARBA00004752"/>
    </source>
</evidence>
<feature type="binding site" evidence="25">
    <location>
        <position position="349"/>
    </location>
    <ligand>
        <name>Mg(2+)</name>
        <dbReference type="ChEBI" id="CHEBI:18420"/>
        <label>2</label>
    </ligand>
</feature>
<evidence type="ECO:0000256" key="13">
    <source>
        <dbReference type="ARBA" id="ARBA00022960"/>
    </source>
</evidence>
<feature type="binding site" evidence="25">
    <location>
        <position position="337"/>
    </location>
    <ligand>
        <name>Mg(2+)</name>
        <dbReference type="ChEBI" id="CHEBI:18420"/>
        <label>1</label>
    </ligand>
</feature>
<gene>
    <name evidence="22" type="primary">ddl</name>
    <name evidence="28" type="ORF">IAA66_02235</name>
</gene>
<evidence type="ECO:0000256" key="18">
    <source>
        <dbReference type="ARBA" id="ARBA00060592"/>
    </source>
</evidence>
<evidence type="ECO:0000256" key="20">
    <source>
        <dbReference type="ARBA" id="ARBA00076288"/>
    </source>
</evidence>
<evidence type="ECO:0000256" key="22">
    <source>
        <dbReference type="HAMAP-Rule" id="MF_00047"/>
    </source>
</evidence>
<dbReference type="Gene3D" id="3.30.470.20">
    <property type="entry name" value="ATP-grasp fold, B domain"/>
    <property type="match status" value="1"/>
</dbReference>
<feature type="binding site" evidence="25">
    <location>
        <position position="351"/>
    </location>
    <ligand>
        <name>Mg(2+)</name>
        <dbReference type="ChEBI" id="CHEBI:18420"/>
        <label>2</label>
    </ligand>
</feature>
<evidence type="ECO:0000256" key="7">
    <source>
        <dbReference type="ARBA" id="ARBA00022490"/>
    </source>
</evidence>
<evidence type="ECO:0000256" key="11">
    <source>
        <dbReference type="ARBA" id="ARBA00022840"/>
    </source>
</evidence>
<feature type="domain" description="ATP-grasp" evidence="27">
    <location>
        <begin position="161"/>
        <end position="378"/>
    </location>
</feature>
<dbReference type="PROSITE" id="PS00843">
    <property type="entry name" value="DALA_DALA_LIGASE_1"/>
    <property type="match status" value="1"/>
</dbReference>
<comment type="catalytic activity">
    <reaction evidence="17 22">
        <text>2 D-alanine + ATP = D-alanyl-D-alanine + ADP + phosphate + H(+)</text>
        <dbReference type="Rhea" id="RHEA:11224"/>
        <dbReference type="ChEBI" id="CHEBI:15378"/>
        <dbReference type="ChEBI" id="CHEBI:30616"/>
        <dbReference type="ChEBI" id="CHEBI:43474"/>
        <dbReference type="ChEBI" id="CHEBI:57416"/>
        <dbReference type="ChEBI" id="CHEBI:57822"/>
        <dbReference type="ChEBI" id="CHEBI:456216"/>
        <dbReference type="EC" id="6.3.2.4"/>
    </reaction>
</comment>
<evidence type="ECO:0000256" key="9">
    <source>
        <dbReference type="ARBA" id="ARBA00022723"/>
    </source>
</evidence>
<dbReference type="InterPro" id="IPR000291">
    <property type="entry name" value="D-Ala_lig_Van_CS"/>
</dbReference>
<feature type="active site" evidence="23">
    <location>
        <position position="356"/>
    </location>
</feature>
<feature type="binding site" evidence="25">
    <location>
        <position position="349"/>
    </location>
    <ligand>
        <name>Mg(2+)</name>
        <dbReference type="ChEBI" id="CHEBI:18420"/>
        <label>1</label>
    </ligand>
</feature>